<protein>
    <submittedName>
        <fullName evidence="1">Protein-L-histidine N-pros-methyltransferase</fullName>
    </submittedName>
</protein>
<reference evidence="1 2" key="1">
    <citation type="submission" date="2024-07" db="EMBL/GenBank/DDBJ databases">
        <title>Enhanced genomic and transcriptomic resources for Trichinella pseudospiralis and T. spiralis underpin the discovery of pronounced molecular differences between stages and species.</title>
        <authorList>
            <person name="Pasi K.K."/>
            <person name="La Rosa G."/>
            <person name="Gomez-Morales M.A."/>
            <person name="Tosini F."/>
            <person name="Sumanam S."/>
            <person name="Young N.D."/>
            <person name="Chang B.C."/>
            <person name="Robin G.B."/>
        </authorList>
    </citation>
    <scope>NUCLEOTIDE SEQUENCE [LARGE SCALE GENOMIC DNA]</scope>
    <source>
        <strain evidence="1">ISS534</strain>
    </source>
</reference>
<keyword evidence="2" id="KW-1185">Reference proteome</keyword>
<accession>A0ABR3K5N9</accession>
<dbReference type="PANTHER" id="PTHR12890:SF0">
    <property type="entry name" value="PROTEIN-L-HISTIDINE N-PROS-METHYLTRANSFERASE"/>
    <property type="match status" value="1"/>
</dbReference>
<dbReference type="SUPFAM" id="SSF53335">
    <property type="entry name" value="S-adenosyl-L-methionine-dependent methyltransferases"/>
    <property type="match status" value="1"/>
</dbReference>
<evidence type="ECO:0000313" key="1">
    <source>
        <dbReference type="EMBL" id="KAL1230639.1"/>
    </source>
</evidence>
<comment type="caution">
    <text evidence="1">The sequence shown here is derived from an EMBL/GenBank/DDBJ whole genome shotgun (WGS) entry which is preliminary data.</text>
</comment>
<dbReference type="EMBL" id="JBEUSY010000468">
    <property type="protein sequence ID" value="KAL1230639.1"/>
    <property type="molecule type" value="Genomic_DNA"/>
</dbReference>
<evidence type="ECO:0000313" key="2">
    <source>
        <dbReference type="Proteomes" id="UP001558632"/>
    </source>
</evidence>
<dbReference type="CDD" id="cd02440">
    <property type="entry name" value="AdoMet_MTases"/>
    <property type="match status" value="1"/>
</dbReference>
<dbReference type="Pfam" id="PF05219">
    <property type="entry name" value="DREV"/>
    <property type="match status" value="1"/>
</dbReference>
<proteinExistence type="predicted"/>
<sequence>MILPKIIIKLGDFSQEEKFQKRQALIETFQLTQVTIYCKIFIVLLMSFYLARYRWLSELFVQRESCDLMNNTSYDSWYALDTARFRSAVLAESFVKMNIDSETVEFIKQSERKSDSTILQLFHGFAISLLRLFFEKTCINGLLRRGSMFLFSAEQLYSFLDIMPKNGSGCLDLGAGDGQITLKLKKFFPNVAATEASPIMRLRLRQHGIKVVGIDEWRDERFCFEIISCLNLLDRHAEPLTLLRHIHTKAVACNAYVLIAVVFPWYQFVEYTDQGKSNAPKEWIDLNGNTFEEQLECFVKKVLQPSGFNVVRFTRLPYLSEGDMMKSFYVLDCALLLLTADK</sequence>
<gene>
    <name evidence="1" type="ORF">TSPI_05558</name>
</gene>
<dbReference type="Gene3D" id="3.40.50.150">
    <property type="entry name" value="Vaccinia Virus protein VP39"/>
    <property type="match status" value="1"/>
</dbReference>
<name>A0ABR3K5N9_TRISP</name>
<dbReference type="InterPro" id="IPR007884">
    <property type="entry name" value="METL9"/>
</dbReference>
<organism evidence="1 2">
    <name type="scientific">Trichinella spiralis</name>
    <name type="common">Trichina worm</name>
    <dbReference type="NCBI Taxonomy" id="6334"/>
    <lineage>
        <taxon>Eukaryota</taxon>
        <taxon>Metazoa</taxon>
        <taxon>Ecdysozoa</taxon>
        <taxon>Nematoda</taxon>
        <taxon>Enoplea</taxon>
        <taxon>Dorylaimia</taxon>
        <taxon>Trichinellida</taxon>
        <taxon>Trichinellidae</taxon>
        <taxon>Trichinella</taxon>
    </lineage>
</organism>
<dbReference type="Proteomes" id="UP001558632">
    <property type="component" value="Unassembled WGS sequence"/>
</dbReference>
<dbReference type="PANTHER" id="PTHR12890">
    <property type="entry name" value="DREV PROTEIN"/>
    <property type="match status" value="1"/>
</dbReference>
<dbReference type="InterPro" id="IPR029063">
    <property type="entry name" value="SAM-dependent_MTases_sf"/>
</dbReference>